<accession>A0A9W3AMD7</accession>
<evidence type="ECO:0000256" key="1">
    <source>
        <dbReference type="ARBA" id="ARBA00007133"/>
    </source>
</evidence>
<proteinExistence type="inferred from homology"/>
<evidence type="ECO:0000313" key="5">
    <source>
        <dbReference type="RefSeq" id="XP_055888268.1"/>
    </source>
</evidence>
<comment type="similarity">
    <text evidence="1">Belongs to the BLOC1S1 family.</text>
</comment>
<reference evidence="5" key="1">
    <citation type="submission" date="2025-08" db="UniProtKB">
        <authorList>
            <consortium name="RefSeq"/>
        </authorList>
    </citation>
    <scope>IDENTIFICATION</scope>
</reference>
<dbReference type="Pfam" id="PF06320">
    <property type="entry name" value="GCN5L1"/>
    <property type="match status" value="1"/>
</dbReference>
<dbReference type="PANTHER" id="PTHR13073:SF0">
    <property type="entry name" value="BIOGENESIS OF LYSOSOME-RELATED ORGANELLES COMPLEX 1 SUBUNIT 1"/>
    <property type="match status" value="1"/>
</dbReference>
<feature type="region of interest" description="Disordered" evidence="3">
    <location>
        <begin position="1"/>
        <end position="23"/>
    </location>
</feature>
<dbReference type="PANTHER" id="PTHR13073">
    <property type="entry name" value="BLOC-1 COMPLEX SUBUNIT 1"/>
    <property type="match status" value="1"/>
</dbReference>
<evidence type="ECO:0000256" key="2">
    <source>
        <dbReference type="ARBA" id="ARBA00019577"/>
    </source>
</evidence>
<sequence length="121" mass="13761">MMLSNLVKQHQARQQARKELQEKRKRDAIAAATALSHVLVDHLNAGVAQAYVNQKKLDTETRILQANATQFSKQTVQWLKLVEDFNTALKEIGDVENWAKSIETDMRTISSALEYAYSKTE</sequence>
<evidence type="ECO:0000256" key="3">
    <source>
        <dbReference type="SAM" id="MobiDB-lite"/>
    </source>
</evidence>
<dbReference type="GO" id="GO:0031083">
    <property type="term" value="C:BLOC-1 complex"/>
    <property type="evidence" value="ECO:0007669"/>
    <property type="project" value="InterPro"/>
</dbReference>
<dbReference type="OrthoDB" id="20018at2759"/>
<dbReference type="GeneID" id="106053468"/>
<name>A0A9W3AMD7_BIOGL</name>
<dbReference type="InterPro" id="IPR009395">
    <property type="entry name" value="BLOC1S1"/>
</dbReference>
<dbReference type="RefSeq" id="XP_055888268.1">
    <property type="nucleotide sequence ID" value="XM_056032293.1"/>
</dbReference>
<organism evidence="4 5">
    <name type="scientific">Biomphalaria glabrata</name>
    <name type="common">Bloodfluke planorb</name>
    <name type="synonym">Freshwater snail</name>
    <dbReference type="NCBI Taxonomy" id="6526"/>
    <lineage>
        <taxon>Eukaryota</taxon>
        <taxon>Metazoa</taxon>
        <taxon>Spiralia</taxon>
        <taxon>Lophotrochozoa</taxon>
        <taxon>Mollusca</taxon>
        <taxon>Gastropoda</taxon>
        <taxon>Heterobranchia</taxon>
        <taxon>Euthyneura</taxon>
        <taxon>Panpulmonata</taxon>
        <taxon>Hygrophila</taxon>
        <taxon>Lymnaeoidea</taxon>
        <taxon>Planorbidae</taxon>
        <taxon>Biomphalaria</taxon>
    </lineage>
</organism>
<dbReference type="GO" id="GO:0016197">
    <property type="term" value="P:endosomal transport"/>
    <property type="evidence" value="ECO:0007669"/>
    <property type="project" value="TreeGrafter"/>
</dbReference>
<evidence type="ECO:0000313" key="4">
    <source>
        <dbReference type="Proteomes" id="UP001165740"/>
    </source>
</evidence>
<dbReference type="AlphaFoldDB" id="A0A9W3AMD7"/>
<feature type="compositionally biased region" description="Polar residues" evidence="3">
    <location>
        <begin position="1"/>
        <end position="14"/>
    </location>
</feature>
<keyword evidence="4" id="KW-1185">Reference proteome</keyword>
<gene>
    <name evidence="5" type="primary">LOC106053468</name>
</gene>
<dbReference type="Proteomes" id="UP001165740">
    <property type="component" value="Chromosome 1"/>
</dbReference>
<dbReference type="OMA" id="WMKIMEY"/>
<protein>
    <recommendedName>
        <fullName evidence="2">Biogenesis of lysosome-related organelles complex 1 subunit 1</fullName>
    </recommendedName>
</protein>